<dbReference type="GO" id="GO:0010124">
    <property type="term" value="P:phenylacetate catabolic process"/>
    <property type="evidence" value="ECO:0007669"/>
    <property type="project" value="TreeGrafter"/>
</dbReference>
<reference evidence="1" key="2">
    <citation type="journal article" date="2015" name="Data Brief">
        <title>Shoot transcriptome of the giant reed, Arundo donax.</title>
        <authorList>
            <person name="Barrero R.A."/>
            <person name="Guerrero F.D."/>
            <person name="Moolhuijzen P."/>
            <person name="Goolsby J.A."/>
            <person name="Tidwell J."/>
            <person name="Bellgard S.E."/>
            <person name="Bellgard M.I."/>
        </authorList>
    </citation>
    <scope>NUCLEOTIDE SEQUENCE</scope>
    <source>
        <tissue evidence="1">Shoot tissue taken approximately 20 cm above the soil surface</tissue>
    </source>
</reference>
<dbReference type="GO" id="GO:0006635">
    <property type="term" value="P:fatty acid beta-oxidation"/>
    <property type="evidence" value="ECO:0007669"/>
    <property type="project" value="TreeGrafter"/>
</dbReference>
<proteinExistence type="predicted"/>
<dbReference type="PANTHER" id="PTHR43853">
    <property type="entry name" value="3-KETOACYL-COA THIOLASE, PEROXISOMAL"/>
    <property type="match status" value="1"/>
</dbReference>
<dbReference type="PROSITE" id="PS00099">
    <property type="entry name" value="THIOLASE_3"/>
    <property type="match status" value="1"/>
</dbReference>
<dbReference type="GO" id="GO:0003988">
    <property type="term" value="F:acetyl-CoA C-acyltransferase activity"/>
    <property type="evidence" value="ECO:0007669"/>
    <property type="project" value="TreeGrafter"/>
</dbReference>
<accession>A0A0A9GJT5</accession>
<name>A0A0A9GJT5_ARUDO</name>
<dbReference type="AlphaFoldDB" id="A0A0A9GJT5"/>
<dbReference type="PANTHER" id="PTHR43853:SF15">
    <property type="entry name" value="3-KETOACYL-COA THIOLASE 5, PEROXISOMAL"/>
    <property type="match status" value="1"/>
</dbReference>
<dbReference type="Gene3D" id="3.40.47.10">
    <property type="match status" value="1"/>
</dbReference>
<dbReference type="InterPro" id="IPR050215">
    <property type="entry name" value="Thiolase-like_sf_Thiolase"/>
</dbReference>
<dbReference type="InterPro" id="IPR020610">
    <property type="entry name" value="Thiolase_AS"/>
</dbReference>
<organism evidence="1">
    <name type="scientific">Arundo donax</name>
    <name type="common">Giant reed</name>
    <name type="synonym">Donax arundinaceus</name>
    <dbReference type="NCBI Taxonomy" id="35708"/>
    <lineage>
        <taxon>Eukaryota</taxon>
        <taxon>Viridiplantae</taxon>
        <taxon>Streptophyta</taxon>
        <taxon>Embryophyta</taxon>
        <taxon>Tracheophyta</taxon>
        <taxon>Spermatophyta</taxon>
        <taxon>Magnoliopsida</taxon>
        <taxon>Liliopsida</taxon>
        <taxon>Poales</taxon>
        <taxon>Poaceae</taxon>
        <taxon>PACMAD clade</taxon>
        <taxon>Arundinoideae</taxon>
        <taxon>Arundineae</taxon>
        <taxon>Arundo</taxon>
    </lineage>
</organism>
<evidence type="ECO:0000313" key="1">
    <source>
        <dbReference type="EMBL" id="JAE22806.1"/>
    </source>
</evidence>
<dbReference type="EMBL" id="GBRH01175090">
    <property type="protein sequence ID" value="JAE22806.1"/>
    <property type="molecule type" value="Transcribed_RNA"/>
</dbReference>
<dbReference type="GO" id="GO:0005777">
    <property type="term" value="C:peroxisome"/>
    <property type="evidence" value="ECO:0007669"/>
    <property type="project" value="TreeGrafter"/>
</dbReference>
<sequence length="43" mass="4520">MKRRGKDSRFGVISMCIGSGMGAAAVFERGDAVDELTNARGAM</sequence>
<reference evidence="1" key="1">
    <citation type="submission" date="2014-09" db="EMBL/GenBank/DDBJ databases">
        <authorList>
            <person name="Magalhaes I.L.F."/>
            <person name="Oliveira U."/>
            <person name="Santos F.R."/>
            <person name="Vidigal T.H.D.A."/>
            <person name="Brescovit A.D."/>
            <person name="Santos A.J."/>
        </authorList>
    </citation>
    <scope>NUCLEOTIDE SEQUENCE</scope>
    <source>
        <tissue evidence="1">Shoot tissue taken approximately 20 cm above the soil surface</tissue>
    </source>
</reference>
<protein>
    <submittedName>
        <fullName evidence="1">Uncharacterized protein</fullName>
    </submittedName>
</protein>
<dbReference type="InterPro" id="IPR016039">
    <property type="entry name" value="Thiolase-like"/>
</dbReference>